<dbReference type="RefSeq" id="WP_199720075.1">
    <property type="nucleotide sequence ID" value="NZ_RJKN01000004.1"/>
</dbReference>
<dbReference type="InterPro" id="IPR050766">
    <property type="entry name" value="Bact_Lucif_Oxidored"/>
</dbReference>
<keyword evidence="4" id="KW-1185">Reference proteome</keyword>
<dbReference type="InParanoid" id="A0A3N1HKJ9"/>
<dbReference type="InterPro" id="IPR019949">
    <property type="entry name" value="CmoO-like"/>
</dbReference>
<dbReference type="GO" id="GO:0005829">
    <property type="term" value="C:cytosol"/>
    <property type="evidence" value="ECO:0007669"/>
    <property type="project" value="TreeGrafter"/>
</dbReference>
<dbReference type="InterPro" id="IPR011251">
    <property type="entry name" value="Luciferase-like_dom"/>
</dbReference>
<dbReference type="Gene3D" id="3.20.20.30">
    <property type="entry name" value="Luciferase-like domain"/>
    <property type="match status" value="1"/>
</dbReference>
<dbReference type="SUPFAM" id="SSF51679">
    <property type="entry name" value="Bacterial luciferase-like"/>
    <property type="match status" value="1"/>
</dbReference>
<dbReference type="NCBIfam" id="TIGR03558">
    <property type="entry name" value="oxido_grp_1"/>
    <property type="match status" value="1"/>
</dbReference>
<evidence type="ECO:0000259" key="2">
    <source>
        <dbReference type="Pfam" id="PF00296"/>
    </source>
</evidence>
<comment type="caution">
    <text evidence="3">The sequence shown here is derived from an EMBL/GenBank/DDBJ whole genome shotgun (WGS) entry which is preliminary data.</text>
</comment>
<feature type="domain" description="Luciferase-like" evidence="2">
    <location>
        <begin position="14"/>
        <end position="315"/>
    </location>
</feature>
<evidence type="ECO:0000256" key="1">
    <source>
        <dbReference type="ARBA" id="ARBA00007789"/>
    </source>
</evidence>
<organism evidence="3 4">
    <name type="scientific">Pseudokineococcus lusitanus</name>
    <dbReference type="NCBI Taxonomy" id="763993"/>
    <lineage>
        <taxon>Bacteria</taxon>
        <taxon>Bacillati</taxon>
        <taxon>Actinomycetota</taxon>
        <taxon>Actinomycetes</taxon>
        <taxon>Kineosporiales</taxon>
        <taxon>Kineosporiaceae</taxon>
        <taxon>Pseudokineococcus</taxon>
    </lineage>
</organism>
<dbReference type="Proteomes" id="UP000276232">
    <property type="component" value="Unassembled WGS sequence"/>
</dbReference>
<dbReference type="EMBL" id="RJKN01000004">
    <property type="protein sequence ID" value="ROP43058.1"/>
    <property type="molecule type" value="Genomic_DNA"/>
</dbReference>
<sequence length="356" mass="35701">MLDVPLSLLDRARARDGESDAAALAGVVVRARRAEARGLRRVLVAEHHAVPGVVGSAPAVLMAAVLAATRHVRVGSAGVMLPHHQPLVVAEQAATLEALHPGRVDLGLGRSPGFTAPVRAALGRHGTAPDRTGDAAVEEDLRELLALLRGDAPVTLRPAVPAPPVLLLATGGGLRLAARLGLPVVVGGPLVTALAGEDDGTDAAARARAALEGYRAGFVAAPDGPAAPEVLAAVDVLAAPTAEEAAALALPEAWAHVDARTTGSFPPLAPLDDVVGRVPTGAQERHLAAALAGVVAGTPAHVEEVLARLVARTGASELVLTASTTDRAALDRSDAAVAALSAPAVAAAGARALSRR</sequence>
<protein>
    <submittedName>
        <fullName evidence="3">Luciferase family oxidoreductase group 1</fullName>
    </submittedName>
</protein>
<evidence type="ECO:0000313" key="3">
    <source>
        <dbReference type="EMBL" id="ROP43058.1"/>
    </source>
</evidence>
<comment type="similarity">
    <text evidence="1">To bacterial alkanal monooxygenase alpha and beta chains.</text>
</comment>
<accession>A0A3N1HKJ9</accession>
<dbReference type="AlphaFoldDB" id="A0A3N1HKJ9"/>
<dbReference type="Pfam" id="PF00296">
    <property type="entry name" value="Bac_luciferase"/>
    <property type="match status" value="1"/>
</dbReference>
<gene>
    <name evidence="3" type="ORF">EDC03_1653</name>
</gene>
<proteinExistence type="predicted"/>
<dbReference type="InterPro" id="IPR036661">
    <property type="entry name" value="Luciferase-like_sf"/>
</dbReference>
<dbReference type="GO" id="GO:0016705">
    <property type="term" value="F:oxidoreductase activity, acting on paired donors, with incorporation or reduction of molecular oxygen"/>
    <property type="evidence" value="ECO:0007669"/>
    <property type="project" value="InterPro"/>
</dbReference>
<name>A0A3N1HKJ9_9ACTN</name>
<reference evidence="3 4" key="1">
    <citation type="journal article" date="2015" name="Stand. Genomic Sci.">
        <title>Genomic Encyclopedia of Bacterial and Archaeal Type Strains, Phase III: the genomes of soil and plant-associated and newly described type strains.</title>
        <authorList>
            <person name="Whitman W.B."/>
            <person name="Woyke T."/>
            <person name="Klenk H.P."/>
            <person name="Zhou Y."/>
            <person name="Lilburn T.G."/>
            <person name="Beck B.J."/>
            <person name="De Vos P."/>
            <person name="Vandamme P."/>
            <person name="Eisen J.A."/>
            <person name="Garrity G."/>
            <person name="Hugenholtz P."/>
            <person name="Kyrpides N.C."/>
        </authorList>
    </citation>
    <scope>NUCLEOTIDE SEQUENCE [LARGE SCALE GENOMIC DNA]</scope>
    <source>
        <strain evidence="3 4">CECT 7306</strain>
    </source>
</reference>
<dbReference type="PANTHER" id="PTHR30137">
    <property type="entry name" value="LUCIFERASE-LIKE MONOOXYGENASE"/>
    <property type="match status" value="1"/>
</dbReference>
<dbReference type="PANTHER" id="PTHR30137:SF6">
    <property type="entry name" value="LUCIFERASE-LIKE MONOOXYGENASE"/>
    <property type="match status" value="1"/>
</dbReference>
<evidence type="ECO:0000313" key="4">
    <source>
        <dbReference type="Proteomes" id="UP000276232"/>
    </source>
</evidence>